<evidence type="ECO:0000313" key="2">
    <source>
        <dbReference type="EMBL" id="CAB1432125.1"/>
    </source>
</evidence>
<sequence length="111" mass="12141">MGRLGETIFFILNLGEVRAEEAGSREEEEEEERKEKKKNKEEDRVQTSDQPTSPPCRSHLSPVPLEKSDPAGGSSPAEQDASTAEQHGERADGARTQTPRLKPGASEGAFH</sequence>
<evidence type="ECO:0000256" key="1">
    <source>
        <dbReference type="SAM" id="MobiDB-lite"/>
    </source>
</evidence>
<organism evidence="2 3">
    <name type="scientific">Pleuronectes platessa</name>
    <name type="common">European plaice</name>
    <dbReference type="NCBI Taxonomy" id="8262"/>
    <lineage>
        <taxon>Eukaryota</taxon>
        <taxon>Metazoa</taxon>
        <taxon>Chordata</taxon>
        <taxon>Craniata</taxon>
        <taxon>Vertebrata</taxon>
        <taxon>Euteleostomi</taxon>
        <taxon>Actinopterygii</taxon>
        <taxon>Neopterygii</taxon>
        <taxon>Teleostei</taxon>
        <taxon>Neoteleostei</taxon>
        <taxon>Acanthomorphata</taxon>
        <taxon>Carangaria</taxon>
        <taxon>Pleuronectiformes</taxon>
        <taxon>Pleuronectoidei</taxon>
        <taxon>Pleuronectidae</taxon>
        <taxon>Pleuronectes</taxon>
    </lineage>
</organism>
<comment type="caution">
    <text evidence="2">The sequence shown here is derived from an EMBL/GenBank/DDBJ whole genome shotgun (WGS) entry which is preliminary data.</text>
</comment>
<keyword evidence="3" id="KW-1185">Reference proteome</keyword>
<gene>
    <name evidence="2" type="ORF">PLEPLA_LOCUS20182</name>
</gene>
<feature type="compositionally biased region" description="Polar residues" evidence="1">
    <location>
        <begin position="76"/>
        <end position="85"/>
    </location>
</feature>
<evidence type="ECO:0000313" key="3">
    <source>
        <dbReference type="Proteomes" id="UP001153269"/>
    </source>
</evidence>
<dbReference type="Proteomes" id="UP001153269">
    <property type="component" value="Unassembled WGS sequence"/>
</dbReference>
<dbReference type="EMBL" id="CADEAL010001406">
    <property type="protein sequence ID" value="CAB1432125.1"/>
    <property type="molecule type" value="Genomic_DNA"/>
</dbReference>
<name>A0A9N7UIK6_PLEPL</name>
<dbReference type="AlphaFoldDB" id="A0A9N7UIK6"/>
<accession>A0A9N7UIK6</accession>
<proteinExistence type="predicted"/>
<reference evidence="2" key="1">
    <citation type="submission" date="2020-03" db="EMBL/GenBank/DDBJ databases">
        <authorList>
            <person name="Weist P."/>
        </authorList>
    </citation>
    <scope>NUCLEOTIDE SEQUENCE</scope>
</reference>
<feature type="region of interest" description="Disordered" evidence="1">
    <location>
        <begin position="15"/>
        <end position="111"/>
    </location>
</feature>
<protein>
    <submittedName>
        <fullName evidence="2">Uncharacterized protein</fullName>
    </submittedName>
</protein>